<evidence type="ECO:0000313" key="3">
    <source>
        <dbReference type="Proteomes" id="UP001595840"/>
    </source>
</evidence>
<dbReference type="Pfam" id="PF00483">
    <property type="entry name" value="NTP_transferase"/>
    <property type="match status" value="1"/>
</dbReference>
<feature type="domain" description="Nucleotidyl transferase" evidence="1">
    <location>
        <begin position="2"/>
        <end position="131"/>
    </location>
</feature>
<evidence type="ECO:0000313" key="2">
    <source>
        <dbReference type="EMBL" id="MFC4362100.1"/>
    </source>
</evidence>
<proteinExistence type="predicted"/>
<dbReference type="Gene3D" id="3.90.550.10">
    <property type="entry name" value="Spore Coat Polysaccharide Biosynthesis Protein SpsA, Chain A"/>
    <property type="match status" value="1"/>
</dbReference>
<dbReference type="Proteomes" id="UP001595840">
    <property type="component" value="Unassembled WGS sequence"/>
</dbReference>
<dbReference type="InterPro" id="IPR050486">
    <property type="entry name" value="Mannose-1P_guanyltransferase"/>
</dbReference>
<evidence type="ECO:0000259" key="1">
    <source>
        <dbReference type="Pfam" id="PF00483"/>
    </source>
</evidence>
<accession>A0ABV8V4E5</accession>
<reference evidence="3" key="1">
    <citation type="journal article" date="2019" name="Int. J. Syst. Evol. Microbiol.">
        <title>The Global Catalogue of Microorganisms (GCM) 10K type strain sequencing project: providing services to taxonomists for standard genome sequencing and annotation.</title>
        <authorList>
            <consortium name="The Broad Institute Genomics Platform"/>
            <consortium name="The Broad Institute Genome Sequencing Center for Infectious Disease"/>
            <person name="Wu L."/>
            <person name="Ma J."/>
        </authorList>
    </citation>
    <scope>NUCLEOTIDE SEQUENCE [LARGE SCALE GENOMIC DNA]</scope>
    <source>
        <strain evidence="3">CECT 8570</strain>
    </source>
</reference>
<name>A0ABV8V4E5_9GAMM</name>
<organism evidence="2 3">
    <name type="scientific">Simiduia curdlanivorans</name>
    <dbReference type="NCBI Taxonomy" id="1492769"/>
    <lineage>
        <taxon>Bacteria</taxon>
        <taxon>Pseudomonadati</taxon>
        <taxon>Pseudomonadota</taxon>
        <taxon>Gammaproteobacteria</taxon>
        <taxon>Cellvibrionales</taxon>
        <taxon>Cellvibrionaceae</taxon>
        <taxon>Simiduia</taxon>
    </lineage>
</organism>
<dbReference type="InterPro" id="IPR005835">
    <property type="entry name" value="NTP_transferase_dom"/>
</dbReference>
<dbReference type="CDD" id="cd06422">
    <property type="entry name" value="NTP_transferase_like_1"/>
    <property type="match status" value="1"/>
</dbReference>
<protein>
    <submittedName>
        <fullName evidence="2">NDP-sugar synthase</fullName>
    </submittedName>
</protein>
<dbReference type="InterPro" id="IPR029044">
    <property type="entry name" value="Nucleotide-diphossugar_trans"/>
</dbReference>
<gene>
    <name evidence="2" type="ORF">ACFOX3_07300</name>
</gene>
<dbReference type="EMBL" id="JBHSCX010000005">
    <property type="protein sequence ID" value="MFC4362100.1"/>
    <property type="molecule type" value="Genomic_DNA"/>
</dbReference>
<sequence length="225" mass="25030">MKAIIFAAGKGERMRPLTDHTPKPLLTINGKPLIDFHLEKLAQAGFNQVIINLAYKGEMIKSHCGNGSRYGVAIEYSDEGPEPLETGGALNLCLPWFQNQCFAMISADIFCHFDYANLAQRITDLANSDAQANLALVANPAHNPKGDFSLQKATLCLAQQHTYTYSGLGVAKPTFIDQFPLKRQRFPLREAIYFWLESGKVYGYLCDDFWSDVGTPARLEALQSH</sequence>
<dbReference type="PANTHER" id="PTHR22572">
    <property type="entry name" value="SUGAR-1-PHOSPHATE GUANYL TRANSFERASE"/>
    <property type="match status" value="1"/>
</dbReference>
<dbReference type="SUPFAM" id="SSF53448">
    <property type="entry name" value="Nucleotide-diphospho-sugar transferases"/>
    <property type="match status" value="1"/>
</dbReference>
<keyword evidence="3" id="KW-1185">Reference proteome</keyword>
<dbReference type="RefSeq" id="WP_290259123.1">
    <property type="nucleotide sequence ID" value="NZ_JAUFQG010000004.1"/>
</dbReference>
<comment type="caution">
    <text evidence="2">The sequence shown here is derived from an EMBL/GenBank/DDBJ whole genome shotgun (WGS) entry which is preliminary data.</text>
</comment>